<feature type="transmembrane region" description="Helical" evidence="8">
    <location>
        <begin position="278"/>
        <end position="299"/>
    </location>
</feature>
<dbReference type="AlphaFoldDB" id="A0A5C6W1X7"/>
<feature type="transmembrane region" description="Helical" evidence="8">
    <location>
        <begin position="319"/>
        <end position="337"/>
    </location>
</feature>
<organism evidence="9 10">
    <name type="scientific">Metabacillus litoralis</name>
    <dbReference type="NCBI Taxonomy" id="152268"/>
    <lineage>
        <taxon>Bacteria</taxon>
        <taxon>Bacillati</taxon>
        <taxon>Bacillota</taxon>
        <taxon>Bacilli</taxon>
        <taxon>Bacillales</taxon>
        <taxon>Bacillaceae</taxon>
        <taxon>Metabacillus</taxon>
    </lineage>
</organism>
<keyword evidence="7 8" id="KW-0472">Membrane</keyword>
<feature type="transmembrane region" description="Helical" evidence="8">
    <location>
        <begin position="226"/>
        <end position="243"/>
    </location>
</feature>
<evidence type="ECO:0000256" key="7">
    <source>
        <dbReference type="ARBA" id="ARBA00023136"/>
    </source>
</evidence>
<dbReference type="NCBIfam" id="TIGR00935">
    <property type="entry name" value="2a45"/>
    <property type="match status" value="1"/>
</dbReference>
<evidence type="ECO:0000256" key="1">
    <source>
        <dbReference type="ARBA" id="ARBA00004651"/>
    </source>
</evidence>
<dbReference type="GO" id="GO:0046685">
    <property type="term" value="P:response to arsenic-containing substance"/>
    <property type="evidence" value="ECO:0007669"/>
    <property type="project" value="UniProtKB-KW"/>
</dbReference>
<dbReference type="CDD" id="cd01118">
    <property type="entry name" value="ArsB_permease"/>
    <property type="match status" value="1"/>
</dbReference>
<comment type="subcellular location">
    <subcellularLocation>
        <location evidence="1 8">Cell membrane</location>
        <topology evidence="1 8">Multi-pass membrane protein</topology>
    </subcellularLocation>
</comment>
<feature type="transmembrane region" description="Helical" evidence="8">
    <location>
        <begin position="99"/>
        <end position="127"/>
    </location>
</feature>
<feature type="transmembrane region" description="Helical" evidence="8">
    <location>
        <begin position="409"/>
        <end position="430"/>
    </location>
</feature>
<dbReference type="EMBL" id="VOQF01000008">
    <property type="protein sequence ID" value="TXC89789.1"/>
    <property type="molecule type" value="Genomic_DNA"/>
</dbReference>
<dbReference type="PANTHER" id="PTHR43302:SF5">
    <property type="entry name" value="TRANSPORTER ARSB-RELATED"/>
    <property type="match status" value="1"/>
</dbReference>
<dbReference type="RefSeq" id="WP_146949587.1">
    <property type="nucleotide sequence ID" value="NZ_VOQF01000008.1"/>
</dbReference>
<dbReference type="PANTHER" id="PTHR43302">
    <property type="entry name" value="TRANSPORTER ARSB-RELATED"/>
    <property type="match status" value="1"/>
</dbReference>
<accession>A0A5C6W1X7</accession>
<feature type="transmembrane region" description="Helical" evidence="8">
    <location>
        <begin position="56"/>
        <end position="79"/>
    </location>
</feature>
<dbReference type="GO" id="GO:0015105">
    <property type="term" value="F:arsenite transmembrane transporter activity"/>
    <property type="evidence" value="ECO:0007669"/>
    <property type="project" value="InterPro"/>
</dbReference>
<comment type="caution">
    <text evidence="9">The sequence shown here is derived from an EMBL/GenBank/DDBJ whole genome shotgun (WGS) entry which is preliminary data.</text>
</comment>
<reference evidence="9 10" key="1">
    <citation type="journal article" date="2005" name="Int. J. Syst. Evol. Microbiol.">
        <title>Bacillus litoralis sp. nov., isolated from a tidal flat of the Yellow Sea in Korea.</title>
        <authorList>
            <person name="Yoon J.H."/>
            <person name="Oh T.K."/>
        </authorList>
    </citation>
    <scope>NUCLEOTIDE SEQUENCE [LARGE SCALE GENOMIC DNA]</scope>
    <source>
        <strain evidence="9 10">SW-211</strain>
    </source>
</reference>
<feature type="transmembrane region" description="Helical" evidence="8">
    <location>
        <begin position="26"/>
        <end position="44"/>
    </location>
</feature>
<evidence type="ECO:0000256" key="6">
    <source>
        <dbReference type="ARBA" id="ARBA00022989"/>
    </source>
</evidence>
<keyword evidence="4 8" id="KW-0812">Transmembrane</keyword>
<dbReference type="OrthoDB" id="9774335at2"/>
<evidence type="ECO:0000313" key="9">
    <source>
        <dbReference type="EMBL" id="TXC89789.1"/>
    </source>
</evidence>
<keyword evidence="3" id="KW-1003">Cell membrane</keyword>
<keyword evidence="10" id="KW-1185">Reference proteome</keyword>
<name>A0A5C6W1X7_9BACI</name>
<dbReference type="InterPro" id="IPR000802">
    <property type="entry name" value="Arsenical_pump_ArsB"/>
</dbReference>
<evidence type="ECO:0000256" key="5">
    <source>
        <dbReference type="ARBA" id="ARBA00022849"/>
    </source>
</evidence>
<evidence type="ECO:0000256" key="4">
    <source>
        <dbReference type="ARBA" id="ARBA00022692"/>
    </source>
</evidence>
<evidence type="ECO:0000313" key="10">
    <source>
        <dbReference type="Proteomes" id="UP000321363"/>
    </source>
</evidence>
<dbReference type="Proteomes" id="UP000321363">
    <property type="component" value="Unassembled WGS sequence"/>
</dbReference>
<dbReference type="PRINTS" id="PR00758">
    <property type="entry name" value="ARSENICPUMP"/>
</dbReference>
<feature type="transmembrane region" description="Helical" evidence="8">
    <location>
        <begin position="139"/>
        <end position="163"/>
    </location>
</feature>
<comment type="caution">
    <text evidence="8">Lacks conserved residue(s) required for the propagation of feature annotation.</text>
</comment>
<gene>
    <name evidence="9" type="ORF">FS935_15610</name>
</gene>
<comment type="function">
    <text evidence="8">Involved in arsenical resistance. Thought to form the channel of an arsenite pump.</text>
</comment>
<comment type="similarity">
    <text evidence="2 8">Belongs to the ArsB family.</text>
</comment>
<evidence type="ECO:0000256" key="3">
    <source>
        <dbReference type="ARBA" id="ARBA00022475"/>
    </source>
</evidence>
<dbReference type="Pfam" id="PF02040">
    <property type="entry name" value="ArsB"/>
    <property type="match status" value="1"/>
</dbReference>
<proteinExistence type="inferred from homology"/>
<protein>
    <recommendedName>
        <fullName evidence="8">Arsenical pump membrane protein</fullName>
    </recommendedName>
</protein>
<feature type="transmembrane region" description="Helical" evidence="8">
    <location>
        <begin position="183"/>
        <end position="205"/>
    </location>
</feature>
<keyword evidence="8" id="KW-0813">Transport</keyword>
<sequence>MTSVILASAIFILTLTLVIWQPKGLSIGWSACGGAILALLVGVVDFNDVIDVTSIVWNATLAFIAIIIISLILDEIGFFEWSALHMARAAKGNGVKMFIYVSLLGAVVAAFFANDGAALILTPIVLAMVRNLNFSEKMVFPFIIASGFIADTTSLPLVVSNLVNIVSADFFGIGFVEFASRMIIPNFFSLGASILVLLLFFRKSIPKNYDLSQLKKPVEAIRDEKMFKLSWFVLGILLIGYFASEFIGIPVSIIAGIVAIFFLFMAKRSSAVNTKTVIKGAPWAIVFFSIGMYVVVYSLRNVGLTDVLADVIQATADQGLFAATIGMGFIAAILSSVMNNMPTVMIDALAISDTNTSGVIREALIYANVIGSDLGPKITPIGSLATLLWLHVLSLKGVKISWGTYFKTGLVLTIPTLFITLVGLYIWLLIIH</sequence>
<evidence type="ECO:0000256" key="8">
    <source>
        <dbReference type="RuleBase" id="RU004993"/>
    </source>
</evidence>
<dbReference type="NCBIfam" id="NF011980">
    <property type="entry name" value="PRK15445.1"/>
    <property type="match status" value="1"/>
</dbReference>
<keyword evidence="6 8" id="KW-1133">Transmembrane helix</keyword>
<evidence type="ECO:0000256" key="2">
    <source>
        <dbReference type="ARBA" id="ARBA00006433"/>
    </source>
</evidence>
<keyword evidence="5 8" id="KW-0059">Arsenical resistance</keyword>
<dbReference type="GO" id="GO:0005886">
    <property type="term" value="C:plasma membrane"/>
    <property type="evidence" value="ECO:0007669"/>
    <property type="project" value="UniProtKB-SubCell"/>
</dbReference>